<keyword evidence="6" id="KW-0472">Membrane</keyword>
<evidence type="ECO:0000256" key="4">
    <source>
        <dbReference type="ARBA" id="ARBA00023157"/>
    </source>
</evidence>
<organism evidence="8 9">
    <name type="scientific">Exserohilum turcicum (strain 28A)</name>
    <name type="common">Northern leaf blight fungus</name>
    <name type="synonym">Setosphaeria turcica</name>
    <dbReference type="NCBI Taxonomy" id="671987"/>
    <lineage>
        <taxon>Eukaryota</taxon>
        <taxon>Fungi</taxon>
        <taxon>Dikarya</taxon>
        <taxon>Ascomycota</taxon>
        <taxon>Pezizomycotina</taxon>
        <taxon>Dothideomycetes</taxon>
        <taxon>Pleosporomycetidae</taxon>
        <taxon>Pleosporales</taxon>
        <taxon>Pleosporineae</taxon>
        <taxon>Pleosporaceae</taxon>
        <taxon>Exserohilum</taxon>
    </lineage>
</organism>
<dbReference type="FunFam" id="3.20.20.80:FF:000038">
    <property type="entry name" value="1,3-beta-glucanosyltransferase"/>
    <property type="match status" value="1"/>
</dbReference>
<dbReference type="Gene3D" id="3.20.20.80">
    <property type="entry name" value="Glycosidases"/>
    <property type="match status" value="1"/>
</dbReference>
<keyword evidence="9" id="KW-1185">Reference proteome</keyword>
<comment type="similarity">
    <text evidence="2 6">Belongs to the glycosyl hydrolase 72 family.</text>
</comment>
<dbReference type="GO" id="GO:0042124">
    <property type="term" value="F:1,3-beta-glucanosyltransferase activity"/>
    <property type="evidence" value="ECO:0007669"/>
    <property type="project" value="TreeGrafter"/>
</dbReference>
<dbReference type="PANTHER" id="PTHR31468">
    <property type="entry name" value="1,3-BETA-GLUCANOSYLTRANSFERASE GAS1"/>
    <property type="match status" value="1"/>
</dbReference>
<dbReference type="AlphaFoldDB" id="R0KIN0"/>
<protein>
    <recommendedName>
        <fullName evidence="6">1,3-beta-glucanosyltransferase</fullName>
        <ecNumber evidence="6">2.4.1.-</ecNumber>
    </recommendedName>
</protein>
<keyword evidence="8" id="KW-0378">Hydrolase</keyword>
<feature type="chain" id="PRO_5005145276" description="1,3-beta-glucanosyltransferase" evidence="6">
    <location>
        <begin position="20"/>
        <end position="439"/>
    </location>
</feature>
<dbReference type="GeneID" id="19405105"/>
<evidence type="ECO:0000256" key="6">
    <source>
        <dbReference type="RuleBase" id="RU361209"/>
    </source>
</evidence>
<dbReference type="Pfam" id="PF03198">
    <property type="entry name" value="Glyco_hydro_72"/>
    <property type="match status" value="1"/>
</dbReference>
<evidence type="ECO:0000256" key="2">
    <source>
        <dbReference type="ARBA" id="ARBA00007528"/>
    </source>
</evidence>
<feature type="signal peptide" evidence="6">
    <location>
        <begin position="1"/>
        <end position="19"/>
    </location>
</feature>
<keyword evidence="5" id="KW-0325">Glycoprotein</keyword>
<dbReference type="SUPFAM" id="SSF51445">
    <property type="entry name" value="(Trans)glycosidases"/>
    <property type="match status" value="1"/>
</dbReference>
<dbReference type="EMBL" id="KB908559">
    <property type="protein sequence ID" value="EOA87902.1"/>
    <property type="molecule type" value="Genomic_DNA"/>
</dbReference>
<gene>
    <name evidence="8" type="ORF">SETTUDRAFT_47064</name>
</gene>
<dbReference type="EC" id="2.4.1.-" evidence="6"/>
<evidence type="ECO:0000256" key="5">
    <source>
        <dbReference type="ARBA" id="ARBA00023180"/>
    </source>
</evidence>
<dbReference type="Proteomes" id="UP000016935">
    <property type="component" value="Unassembled WGS sequence"/>
</dbReference>
<evidence type="ECO:0000256" key="3">
    <source>
        <dbReference type="ARBA" id="ARBA00022729"/>
    </source>
</evidence>
<feature type="compositionally biased region" description="Polar residues" evidence="7">
    <location>
        <begin position="365"/>
        <end position="377"/>
    </location>
</feature>
<evidence type="ECO:0000256" key="7">
    <source>
        <dbReference type="SAM" id="MobiDB-lite"/>
    </source>
</evidence>
<keyword evidence="6" id="KW-0808">Transferase</keyword>
<evidence type="ECO:0000313" key="8">
    <source>
        <dbReference type="EMBL" id="EOA87902.1"/>
    </source>
</evidence>
<reference evidence="8 9" key="1">
    <citation type="journal article" date="2012" name="PLoS Pathog.">
        <title>Diverse lifestyles and strategies of plant pathogenesis encoded in the genomes of eighteen Dothideomycetes fungi.</title>
        <authorList>
            <person name="Ohm R.A."/>
            <person name="Feau N."/>
            <person name="Henrissat B."/>
            <person name="Schoch C.L."/>
            <person name="Horwitz B.A."/>
            <person name="Barry K.W."/>
            <person name="Condon B.J."/>
            <person name="Copeland A.C."/>
            <person name="Dhillon B."/>
            <person name="Glaser F."/>
            <person name="Hesse C.N."/>
            <person name="Kosti I."/>
            <person name="LaButti K."/>
            <person name="Lindquist E.A."/>
            <person name="Lucas S."/>
            <person name="Salamov A.A."/>
            <person name="Bradshaw R.E."/>
            <person name="Ciuffetti L."/>
            <person name="Hamelin R.C."/>
            <person name="Kema G.H.J."/>
            <person name="Lawrence C."/>
            <person name="Scott J.A."/>
            <person name="Spatafora J.W."/>
            <person name="Turgeon B.G."/>
            <person name="de Wit P.J.G.M."/>
            <person name="Zhong S."/>
            <person name="Goodwin S.B."/>
            <person name="Grigoriev I.V."/>
        </authorList>
    </citation>
    <scope>NUCLEOTIDE SEQUENCE [LARGE SCALE GENOMIC DNA]</scope>
    <source>
        <strain evidence="9">28A</strain>
    </source>
</reference>
<dbReference type="GO" id="GO:0016787">
    <property type="term" value="F:hydrolase activity"/>
    <property type="evidence" value="ECO:0007669"/>
    <property type="project" value="UniProtKB-KW"/>
</dbReference>
<dbReference type="PANTHER" id="PTHR31468:SF8">
    <property type="entry name" value="1,3-BETA-GLUCANOSYLTRANSFERASE GAS2"/>
    <property type="match status" value="1"/>
</dbReference>
<keyword evidence="3 6" id="KW-0732">Signal</keyword>
<comment type="subcellular location">
    <subcellularLocation>
        <location evidence="1 6">Cell membrane</location>
        <topology evidence="1 6">Lipid-anchor</topology>
        <topology evidence="1 6">GPI-anchor</topology>
    </subcellularLocation>
</comment>
<keyword evidence="6" id="KW-0449">Lipoprotein</keyword>
<accession>R0KIN0</accession>
<dbReference type="GO" id="GO:0005886">
    <property type="term" value="C:plasma membrane"/>
    <property type="evidence" value="ECO:0007669"/>
    <property type="project" value="UniProtKB-SubCell"/>
</dbReference>
<dbReference type="OrthoDB" id="421038at2759"/>
<evidence type="ECO:0000313" key="9">
    <source>
        <dbReference type="Proteomes" id="UP000016935"/>
    </source>
</evidence>
<keyword evidence="4" id="KW-1015">Disulfide bond</keyword>
<comment type="function">
    <text evidence="6">Splits internally a 1,3-beta-glucan molecule and transfers the newly generated reducing end (the donor) to the non-reducing end of another 1,3-beta-glucan molecule (the acceptor) forming a 1,3-beta linkage, resulting in the elongation of 1,3-beta-glucan chains in the cell wall.</text>
</comment>
<dbReference type="GO" id="GO:0098552">
    <property type="term" value="C:side of membrane"/>
    <property type="evidence" value="ECO:0007669"/>
    <property type="project" value="UniProtKB-KW"/>
</dbReference>
<evidence type="ECO:0000256" key="1">
    <source>
        <dbReference type="ARBA" id="ARBA00004609"/>
    </source>
</evidence>
<reference evidence="8 9" key="2">
    <citation type="journal article" date="2013" name="PLoS Genet.">
        <title>Comparative genome structure, secondary metabolite, and effector coding capacity across Cochliobolus pathogens.</title>
        <authorList>
            <person name="Condon B.J."/>
            <person name="Leng Y."/>
            <person name="Wu D."/>
            <person name="Bushley K.E."/>
            <person name="Ohm R.A."/>
            <person name="Otillar R."/>
            <person name="Martin J."/>
            <person name="Schackwitz W."/>
            <person name="Grimwood J."/>
            <person name="MohdZainudin N."/>
            <person name="Xue C."/>
            <person name="Wang R."/>
            <person name="Manning V.A."/>
            <person name="Dhillon B."/>
            <person name="Tu Z.J."/>
            <person name="Steffenson B.J."/>
            <person name="Salamov A."/>
            <person name="Sun H."/>
            <person name="Lowry S."/>
            <person name="LaButti K."/>
            <person name="Han J."/>
            <person name="Copeland A."/>
            <person name="Lindquist E."/>
            <person name="Barry K."/>
            <person name="Schmutz J."/>
            <person name="Baker S.E."/>
            <person name="Ciuffetti L.M."/>
            <person name="Grigoriev I.V."/>
            <person name="Zhong S."/>
            <person name="Turgeon B.G."/>
        </authorList>
    </citation>
    <scope>NUCLEOTIDE SEQUENCE [LARGE SCALE GENOMIC DNA]</scope>
    <source>
        <strain evidence="9">28A</strain>
    </source>
</reference>
<proteinExistence type="inferred from homology"/>
<feature type="compositionally biased region" description="Low complexity" evidence="7">
    <location>
        <begin position="378"/>
        <end position="396"/>
    </location>
</feature>
<feature type="region of interest" description="Disordered" evidence="7">
    <location>
        <begin position="293"/>
        <end position="322"/>
    </location>
</feature>
<sequence length="439" mass="47249">MVRSLSLALLASLSAAASAIPTIEVKGSKFFTSEGNQFFVKGIAYQLVPDDPLIDAKQCGLDSALMKTIGANSIRVYHVDATADHTDCMKAFADAGIYIWVDLDTFDTYVEQNTPRWEDDQRDAYAKVMDEFHQYDNVAGFFVGNEAITTGNGSVTSPYIKAAARDMKAYRDKKGYRNIPIGYSAADIASLRPMLQNYLACGNNASERLDFFSLNAYSWCGDSSYQQSGYDNLEKNADDLPIPIFMSETGCNTVRPRDFKDQEALFGEMSDVWSGSIIYEWIEEQNNYGLISYGPHVDPSSPDAPPDGFPRSGKPTPVEPDFPNLSAVWATLNPTGVKASDYKPTHTSIACPAFTKGTWEVNPTSALPTLGQKHNFNGSPTSSGSSGATPTDGSATDKSGTADASAPHSTGNAAAPGLGKELKSTGVMLGAVLAVFAWL</sequence>
<dbReference type="GO" id="GO:0071970">
    <property type="term" value="P:fungal-type cell wall (1-&gt;3)-beta-D-glucan biosynthetic process"/>
    <property type="evidence" value="ECO:0007669"/>
    <property type="project" value="TreeGrafter"/>
</dbReference>
<name>R0KIN0_EXST2</name>
<dbReference type="RefSeq" id="XP_008024386.1">
    <property type="nucleotide sequence ID" value="XM_008026195.1"/>
</dbReference>
<keyword evidence="6" id="KW-0336">GPI-anchor</keyword>
<dbReference type="InterPro" id="IPR017853">
    <property type="entry name" value="GH"/>
</dbReference>
<dbReference type="HOGENOM" id="CLU_021855_0_0_1"/>
<dbReference type="InterPro" id="IPR004886">
    <property type="entry name" value="Glucanosyltransferase"/>
</dbReference>
<dbReference type="eggNOG" id="ENOG502SHAA">
    <property type="taxonomic scope" value="Eukaryota"/>
</dbReference>
<feature type="region of interest" description="Disordered" evidence="7">
    <location>
        <begin position="365"/>
        <end position="417"/>
    </location>
</feature>
<dbReference type="GO" id="GO:0031505">
    <property type="term" value="P:fungal-type cell wall organization"/>
    <property type="evidence" value="ECO:0007669"/>
    <property type="project" value="TreeGrafter"/>
</dbReference>